<evidence type="ECO:0000313" key="5">
    <source>
        <dbReference type="Proteomes" id="UP000789595"/>
    </source>
</evidence>
<sequence>MSDRLTTSQRKAKECATKAEDLCAVGDTDEATRLYERACKLDPDNARYKMGLDSMKHQKESMGYFMEQLAKHKANRKYEKASPDASQADVADAAEQLCRAAERGELPSIKGLIDSGQSVNTWNELRQGDSALHYAKDAKTALCLLDAGAHIEGGRYSWTPLMAAVRFGRRDVVRVLLDRGADACRTIPRKEPGAGRNVLFCATSGCHLSPSERAEIVSVLLKAGADPTACETETHWTPLHDACLSGDAEVARLLLDAGANVNAASTRSCAFPMSRGWATPWDVARGVGFEELVEELGVRGGTAFEHLHAYAGPQGRV</sequence>
<dbReference type="InterPro" id="IPR036770">
    <property type="entry name" value="Ankyrin_rpt-contain_sf"/>
</dbReference>
<dbReference type="PROSITE" id="PS50088">
    <property type="entry name" value="ANK_REPEAT"/>
    <property type="match status" value="2"/>
</dbReference>
<organism evidence="4 5">
    <name type="scientific">Pelagomonas calceolata</name>
    <dbReference type="NCBI Taxonomy" id="35677"/>
    <lineage>
        <taxon>Eukaryota</taxon>
        <taxon>Sar</taxon>
        <taxon>Stramenopiles</taxon>
        <taxon>Ochrophyta</taxon>
        <taxon>Pelagophyceae</taxon>
        <taxon>Pelagomonadales</taxon>
        <taxon>Pelagomonadaceae</taxon>
        <taxon>Pelagomonas</taxon>
    </lineage>
</organism>
<dbReference type="PANTHER" id="PTHR24171">
    <property type="entry name" value="ANKYRIN REPEAT DOMAIN-CONTAINING PROTEIN 39-RELATED"/>
    <property type="match status" value="1"/>
</dbReference>
<accession>A0A8J2SZU8</accession>
<name>A0A8J2SZU8_9STRA</name>
<evidence type="ECO:0000313" key="4">
    <source>
        <dbReference type="EMBL" id="CAH0378791.1"/>
    </source>
</evidence>
<gene>
    <name evidence="4" type="ORF">PECAL_6P03890</name>
</gene>
<dbReference type="Gene3D" id="1.25.40.10">
    <property type="entry name" value="Tetratricopeptide repeat domain"/>
    <property type="match status" value="1"/>
</dbReference>
<dbReference type="EMBL" id="CAKKNE010000006">
    <property type="protein sequence ID" value="CAH0378791.1"/>
    <property type="molecule type" value="Genomic_DNA"/>
</dbReference>
<evidence type="ECO:0000256" key="3">
    <source>
        <dbReference type="PROSITE-ProRule" id="PRU00023"/>
    </source>
</evidence>
<dbReference type="SUPFAM" id="SSF48403">
    <property type="entry name" value="Ankyrin repeat"/>
    <property type="match status" value="1"/>
</dbReference>
<evidence type="ECO:0000256" key="1">
    <source>
        <dbReference type="ARBA" id="ARBA00022737"/>
    </source>
</evidence>
<reference evidence="4" key="1">
    <citation type="submission" date="2021-11" db="EMBL/GenBank/DDBJ databases">
        <authorList>
            <consortium name="Genoscope - CEA"/>
            <person name="William W."/>
        </authorList>
    </citation>
    <scope>NUCLEOTIDE SEQUENCE</scope>
</reference>
<dbReference type="InterPro" id="IPR002110">
    <property type="entry name" value="Ankyrin_rpt"/>
</dbReference>
<dbReference type="SMART" id="SM00248">
    <property type="entry name" value="ANK"/>
    <property type="match status" value="5"/>
</dbReference>
<comment type="caution">
    <text evidence="4">The sequence shown here is derived from an EMBL/GenBank/DDBJ whole genome shotgun (WGS) entry which is preliminary data.</text>
</comment>
<keyword evidence="2 3" id="KW-0040">ANK repeat</keyword>
<proteinExistence type="predicted"/>
<keyword evidence="1" id="KW-0677">Repeat</keyword>
<dbReference type="Proteomes" id="UP000789595">
    <property type="component" value="Unassembled WGS sequence"/>
</dbReference>
<dbReference type="PROSITE" id="PS50297">
    <property type="entry name" value="ANK_REP_REGION"/>
    <property type="match status" value="2"/>
</dbReference>
<evidence type="ECO:0000256" key="2">
    <source>
        <dbReference type="ARBA" id="ARBA00023043"/>
    </source>
</evidence>
<keyword evidence="5" id="KW-1185">Reference proteome</keyword>
<dbReference type="AlphaFoldDB" id="A0A8J2SZU8"/>
<dbReference type="OrthoDB" id="194358at2759"/>
<dbReference type="InterPro" id="IPR011990">
    <property type="entry name" value="TPR-like_helical_dom_sf"/>
</dbReference>
<feature type="repeat" description="ANK" evidence="3">
    <location>
        <begin position="234"/>
        <end position="266"/>
    </location>
</feature>
<feature type="repeat" description="ANK" evidence="3">
    <location>
        <begin position="156"/>
        <end position="182"/>
    </location>
</feature>
<protein>
    <submittedName>
        <fullName evidence="4">Uncharacterized protein</fullName>
    </submittedName>
</protein>
<dbReference type="Gene3D" id="1.25.40.20">
    <property type="entry name" value="Ankyrin repeat-containing domain"/>
    <property type="match status" value="2"/>
</dbReference>
<dbReference type="Pfam" id="PF12796">
    <property type="entry name" value="Ank_2"/>
    <property type="match status" value="2"/>
</dbReference>